<evidence type="ECO:0000313" key="3">
    <source>
        <dbReference type="Proteomes" id="UP000231092"/>
    </source>
</evidence>
<name>A0A2M8Z9K4_9FIRM</name>
<feature type="transmembrane region" description="Helical" evidence="1">
    <location>
        <begin position="78"/>
        <end position="104"/>
    </location>
</feature>
<proteinExistence type="predicted"/>
<evidence type="ECO:0000313" key="2">
    <source>
        <dbReference type="EMBL" id="PJJ30137.1"/>
    </source>
</evidence>
<accession>A0A2M8Z9K4</accession>
<evidence type="ECO:0000256" key="1">
    <source>
        <dbReference type="SAM" id="Phobius"/>
    </source>
</evidence>
<comment type="caution">
    <text evidence="2">The sequence shown here is derived from an EMBL/GenBank/DDBJ whole genome shotgun (WGS) entry which is preliminary data.</text>
</comment>
<dbReference type="EMBL" id="PGET01000001">
    <property type="protein sequence ID" value="PJJ30137.1"/>
    <property type="molecule type" value="Genomic_DNA"/>
</dbReference>
<feature type="transmembrane region" description="Helical" evidence="1">
    <location>
        <begin position="38"/>
        <end position="58"/>
    </location>
</feature>
<keyword evidence="1" id="KW-1133">Transmembrane helix</keyword>
<gene>
    <name evidence="2" type="ORF">H171_3712</name>
</gene>
<organism evidence="2 3">
    <name type="scientific">[Clostridium] celerecrescens 18A</name>
    <dbReference type="NCBI Taxonomy" id="1286362"/>
    <lineage>
        <taxon>Bacteria</taxon>
        <taxon>Bacillati</taxon>
        <taxon>Bacillota</taxon>
        <taxon>Clostridia</taxon>
        <taxon>Lachnospirales</taxon>
        <taxon>Lachnospiraceae</taxon>
        <taxon>Lacrimispora</taxon>
    </lineage>
</organism>
<dbReference type="RefSeq" id="WP_100306423.1">
    <property type="nucleotide sequence ID" value="NZ_PGET01000001.1"/>
</dbReference>
<protein>
    <submittedName>
        <fullName evidence="2">Uncharacterized protein</fullName>
    </submittedName>
</protein>
<dbReference type="AlphaFoldDB" id="A0A2M8Z9K4"/>
<keyword evidence="1" id="KW-0472">Membrane</keyword>
<reference evidence="2 3" key="1">
    <citation type="submission" date="2017-11" db="EMBL/GenBank/DDBJ databases">
        <title>Understudied soil microbes with underappreciated capabilities: Untangling the Clostridium saccharolyticum group.</title>
        <authorList>
            <person name="Leschine S."/>
        </authorList>
    </citation>
    <scope>NUCLEOTIDE SEQUENCE [LARGE SCALE GENOMIC DNA]</scope>
    <source>
        <strain evidence="2 3">18A</strain>
    </source>
</reference>
<keyword evidence="1" id="KW-0812">Transmembrane</keyword>
<dbReference type="OrthoDB" id="2052040at2"/>
<sequence length="124" mass="13189">MYVRNEEEFGEAIREGKDGIELEGDLASKVKKLYKINLTLWSFCLVCLAVAIIALMQVPITGGTSGIVSLIAGTPAAAILGTEVAVTAVIIGVAGGGVGALIKLRRAYRIETRKNGRIIVYLKK</sequence>
<dbReference type="Proteomes" id="UP000231092">
    <property type="component" value="Unassembled WGS sequence"/>
</dbReference>